<dbReference type="InterPro" id="IPR007110">
    <property type="entry name" value="Ig-like_dom"/>
</dbReference>
<feature type="domain" description="Ig-like" evidence="9">
    <location>
        <begin position="22"/>
        <end position="139"/>
    </location>
</feature>
<evidence type="ECO:0000256" key="3">
    <source>
        <dbReference type="ARBA" id="ARBA00023136"/>
    </source>
</evidence>
<keyword evidence="7" id="KW-1133">Transmembrane helix</keyword>
<feature type="chain" id="PRO_5043642827" description="Ig-like domain-containing protein" evidence="8">
    <location>
        <begin position="21"/>
        <end position="306"/>
    </location>
</feature>
<keyword evidence="5" id="KW-0325">Glycoprotein</keyword>
<dbReference type="GO" id="GO:0050852">
    <property type="term" value="P:T cell receptor signaling pathway"/>
    <property type="evidence" value="ECO:0007669"/>
    <property type="project" value="TreeGrafter"/>
</dbReference>
<keyword evidence="2 8" id="KW-0732">Signal</keyword>
<sequence length="306" mass="33370">MGSQLVFWLAALFNVWFIHAAPENFVVSVSSNVSVHTKHTAVLPCWLSPQQSAEEMEVNWFLRDQFDAPVMLYKDKTINNASQPASYRGRVSFGQKDASSGGMKEGDVTLKLINITLADAGEYTCYVSSDKHHDRASVNVFVTQTGGTPLLTAVVKENKINVSCESEGWYPKPQLRWSDGSKPLNPGAVVYTKDLSGILSVHSWLMVSSHSALSCLVGLPGEVPIKGRMRVETPNLDTQDQGSGSSAAGWVMFAIAAVALVILGLLYFRKYRGKGPDSKHANNGDPSELENLLSTGLQDYYGKLPD</sequence>
<evidence type="ECO:0000313" key="10">
    <source>
        <dbReference type="EMBL" id="KAK7909871.1"/>
    </source>
</evidence>
<dbReference type="GO" id="GO:0005102">
    <property type="term" value="F:signaling receptor binding"/>
    <property type="evidence" value="ECO:0007669"/>
    <property type="project" value="TreeGrafter"/>
</dbReference>
<evidence type="ECO:0000256" key="7">
    <source>
        <dbReference type="SAM" id="Phobius"/>
    </source>
</evidence>
<dbReference type="InterPro" id="IPR036179">
    <property type="entry name" value="Ig-like_dom_sf"/>
</dbReference>
<keyword evidence="7" id="KW-0812">Transmembrane</keyword>
<name>A0AAW0NUT7_9GOBI</name>
<gene>
    <name evidence="10" type="ORF">WMY93_014555</name>
</gene>
<evidence type="ECO:0000256" key="4">
    <source>
        <dbReference type="ARBA" id="ARBA00023157"/>
    </source>
</evidence>
<dbReference type="InterPro" id="IPR013106">
    <property type="entry name" value="Ig_V-set"/>
</dbReference>
<proteinExistence type="predicted"/>
<keyword evidence="6" id="KW-0393">Immunoglobulin domain</keyword>
<evidence type="ECO:0000256" key="1">
    <source>
        <dbReference type="ARBA" id="ARBA00004370"/>
    </source>
</evidence>
<comment type="caution">
    <text evidence="10">The sequence shown here is derived from an EMBL/GenBank/DDBJ whole genome shotgun (WGS) entry which is preliminary data.</text>
</comment>
<dbReference type="InterPro" id="IPR050504">
    <property type="entry name" value="IgSF_BTN/MOG"/>
</dbReference>
<evidence type="ECO:0000259" key="9">
    <source>
        <dbReference type="PROSITE" id="PS50835"/>
    </source>
</evidence>
<evidence type="ECO:0000256" key="2">
    <source>
        <dbReference type="ARBA" id="ARBA00022729"/>
    </source>
</evidence>
<keyword evidence="11" id="KW-1185">Reference proteome</keyword>
<comment type="subcellular location">
    <subcellularLocation>
        <location evidence="1">Membrane</location>
    </subcellularLocation>
</comment>
<dbReference type="InterPro" id="IPR013783">
    <property type="entry name" value="Ig-like_fold"/>
</dbReference>
<keyword evidence="4" id="KW-1015">Disulfide bond</keyword>
<protein>
    <recommendedName>
        <fullName evidence="9">Ig-like domain-containing protein</fullName>
    </recommendedName>
</protein>
<dbReference type="Pfam" id="PF07686">
    <property type="entry name" value="V-set"/>
    <property type="match status" value="1"/>
</dbReference>
<evidence type="ECO:0000313" key="11">
    <source>
        <dbReference type="Proteomes" id="UP001460270"/>
    </source>
</evidence>
<dbReference type="Proteomes" id="UP001460270">
    <property type="component" value="Unassembled WGS sequence"/>
</dbReference>
<dbReference type="PANTHER" id="PTHR24100">
    <property type="entry name" value="BUTYROPHILIN"/>
    <property type="match status" value="1"/>
</dbReference>
<dbReference type="Pfam" id="PF22705">
    <property type="entry name" value="C2-set_3"/>
    <property type="match status" value="1"/>
</dbReference>
<dbReference type="GO" id="GO:0050863">
    <property type="term" value="P:regulation of T cell activation"/>
    <property type="evidence" value="ECO:0007669"/>
    <property type="project" value="UniProtKB-ARBA"/>
</dbReference>
<dbReference type="GO" id="GO:1903037">
    <property type="term" value="P:regulation of leukocyte cell-cell adhesion"/>
    <property type="evidence" value="ECO:0007669"/>
    <property type="project" value="UniProtKB-ARBA"/>
</dbReference>
<dbReference type="PROSITE" id="PS50835">
    <property type="entry name" value="IG_LIKE"/>
    <property type="match status" value="1"/>
</dbReference>
<dbReference type="SUPFAM" id="SSF48726">
    <property type="entry name" value="Immunoglobulin"/>
    <property type="match status" value="2"/>
</dbReference>
<dbReference type="PANTHER" id="PTHR24100:SF149">
    <property type="entry name" value="BG-LIKE ANTIGEN 1-RELATED"/>
    <property type="match status" value="1"/>
</dbReference>
<dbReference type="EMBL" id="JBBPFD010000010">
    <property type="protein sequence ID" value="KAK7909871.1"/>
    <property type="molecule type" value="Genomic_DNA"/>
</dbReference>
<dbReference type="Gene3D" id="2.60.40.10">
    <property type="entry name" value="Immunoglobulins"/>
    <property type="match status" value="2"/>
</dbReference>
<dbReference type="FunFam" id="2.60.40.10:FF:000142">
    <property type="entry name" value="V-set domain-containing T-cell activation inhibitor 1"/>
    <property type="match status" value="1"/>
</dbReference>
<reference evidence="11" key="1">
    <citation type="submission" date="2024-04" db="EMBL/GenBank/DDBJ databases">
        <title>Salinicola lusitanus LLJ914,a marine bacterium isolated from the Okinawa Trough.</title>
        <authorList>
            <person name="Li J."/>
        </authorList>
    </citation>
    <scope>NUCLEOTIDE SEQUENCE [LARGE SCALE GENOMIC DNA]</scope>
</reference>
<dbReference type="AlphaFoldDB" id="A0AAW0NUT7"/>
<dbReference type="SMART" id="SM00406">
    <property type="entry name" value="IGv"/>
    <property type="match status" value="1"/>
</dbReference>
<evidence type="ECO:0000256" key="5">
    <source>
        <dbReference type="ARBA" id="ARBA00023180"/>
    </source>
</evidence>
<feature type="transmembrane region" description="Helical" evidence="7">
    <location>
        <begin position="247"/>
        <end position="268"/>
    </location>
</feature>
<dbReference type="GO" id="GO:0009897">
    <property type="term" value="C:external side of plasma membrane"/>
    <property type="evidence" value="ECO:0007669"/>
    <property type="project" value="TreeGrafter"/>
</dbReference>
<keyword evidence="3 7" id="KW-0472">Membrane</keyword>
<dbReference type="InterPro" id="IPR053896">
    <property type="entry name" value="BTN3A2-like_Ig-C"/>
</dbReference>
<feature type="signal peptide" evidence="8">
    <location>
        <begin position="1"/>
        <end position="20"/>
    </location>
</feature>
<evidence type="ECO:0000256" key="6">
    <source>
        <dbReference type="ARBA" id="ARBA00023319"/>
    </source>
</evidence>
<dbReference type="GO" id="GO:0001817">
    <property type="term" value="P:regulation of cytokine production"/>
    <property type="evidence" value="ECO:0007669"/>
    <property type="project" value="TreeGrafter"/>
</dbReference>
<accession>A0AAW0NUT7</accession>
<dbReference type="SMART" id="SM00409">
    <property type="entry name" value="IG"/>
    <property type="match status" value="1"/>
</dbReference>
<organism evidence="10 11">
    <name type="scientific">Mugilogobius chulae</name>
    <name type="common">yellowstripe goby</name>
    <dbReference type="NCBI Taxonomy" id="88201"/>
    <lineage>
        <taxon>Eukaryota</taxon>
        <taxon>Metazoa</taxon>
        <taxon>Chordata</taxon>
        <taxon>Craniata</taxon>
        <taxon>Vertebrata</taxon>
        <taxon>Euteleostomi</taxon>
        <taxon>Actinopterygii</taxon>
        <taxon>Neopterygii</taxon>
        <taxon>Teleostei</taxon>
        <taxon>Neoteleostei</taxon>
        <taxon>Acanthomorphata</taxon>
        <taxon>Gobiaria</taxon>
        <taxon>Gobiiformes</taxon>
        <taxon>Gobioidei</taxon>
        <taxon>Gobiidae</taxon>
        <taxon>Gobionellinae</taxon>
        <taxon>Mugilogobius</taxon>
    </lineage>
</organism>
<dbReference type="InterPro" id="IPR003599">
    <property type="entry name" value="Ig_sub"/>
</dbReference>
<evidence type="ECO:0000256" key="8">
    <source>
        <dbReference type="SAM" id="SignalP"/>
    </source>
</evidence>